<evidence type="ECO:0000259" key="1">
    <source>
        <dbReference type="PROSITE" id="PS50011"/>
    </source>
</evidence>
<evidence type="ECO:0000313" key="3">
    <source>
        <dbReference type="Proteomes" id="UP000054937"/>
    </source>
</evidence>
<accession>A0A0V0QBG6</accession>
<keyword evidence="2" id="KW-0418">Kinase</keyword>
<evidence type="ECO:0000313" key="2">
    <source>
        <dbReference type="EMBL" id="KRW99522.1"/>
    </source>
</evidence>
<keyword evidence="2" id="KW-0808">Transferase</keyword>
<keyword evidence="3" id="KW-1185">Reference proteome</keyword>
<dbReference type="GO" id="GO:0004672">
    <property type="term" value="F:protein kinase activity"/>
    <property type="evidence" value="ECO:0007669"/>
    <property type="project" value="InterPro"/>
</dbReference>
<dbReference type="InterPro" id="IPR000719">
    <property type="entry name" value="Prot_kinase_dom"/>
</dbReference>
<dbReference type="GO" id="GO:0005524">
    <property type="term" value="F:ATP binding"/>
    <property type="evidence" value="ECO:0007669"/>
    <property type="project" value="InterPro"/>
</dbReference>
<dbReference type="InParanoid" id="A0A0V0QBG6"/>
<protein>
    <submittedName>
        <fullName evidence="2">Protein kinase-like domain</fullName>
    </submittedName>
</protein>
<dbReference type="AlphaFoldDB" id="A0A0V0QBG6"/>
<dbReference type="Gene3D" id="1.10.510.10">
    <property type="entry name" value="Transferase(Phosphotransferase) domain 1"/>
    <property type="match status" value="1"/>
</dbReference>
<comment type="caution">
    <text evidence="2">The sequence shown here is derived from an EMBL/GenBank/DDBJ whole genome shotgun (WGS) entry which is preliminary data.</text>
</comment>
<reference evidence="2 3" key="1">
    <citation type="journal article" date="2015" name="Sci. Rep.">
        <title>Genome of the facultative scuticociliatosis pathogen Pseudocohnilembus persalinus provides insight into its virulence through horizontal gene transfer.</title>
        <authorList>
            <person name="Xiong J."/>
            <person name="Wang G."/>
            <person name="Cheng J."/>
            <person name="Tian M."/>
            <person name="Pan X."/>
            <person name="Warren A."/>
            <person name="Jiang C."/>
            <person name="Yuan D."/>
            <person name="Miao W."/>
        </authorList>
    </citation>
    <scope>NUCLEOTIDE SEQUENCE [LARGE SCALE GENOMIC DNA]</scope>
    <source>
        <strain evidence="2">36N120E</strain>
    </source>
</reference>
<feature type="domain" description="Protein kinase" evidence="1">
    <location>
        <begin position="1"/>
        <end position="144"/>
    </location>
</feature>
<dbReference type="InterPro" id="IPR011009">
    <property type="entry name" value="Kinase-like_dom_sf"/>
</dbReference>
<name>A0A0V0QBG6_PSEPJ</name>
<organism evidence="2 3">
    <name type="scientific">Pseudocohnilembus persalinus</name>
    <name type="common">Ciliate</name>
    <dbReference type="NCBI Taxonomy" id="266149"/>
    <lineage>
        <taxon>Eukaryota</taxon>
        <taxon>Sar</taxon>
        <taxon>Alveolata</taxon>
        <taxon>Ciliophora</taxon>
        <taxon>Intramacronucleata</taxon>
        <taxon>Oligohymenophorea</taxon>
        <taxon>Scuticociliatia</taxon>
        <taxon>Philasterida</taxon>
        <taxon>Pseudocohnilembidae</taxon>
        <taxon>Pseudocohnilembus</taxon>
    </lineage>
</organism>
<dbReference type="Proteomes" id="UP000054937">
    <property type="component" value="Unassembled WGS sequence"/>
</dbReference>
<dbReference type="SUPFAM" id="SSF56112">
    <property type="entry name" value="Protein kinase-like (PK-like)"/>
    <property type="match status" value="1"/>
</dbReference>
<sequence>MEDKETGKIKLEIGITRFMNNSYIFALPVIFPYLSPQRISDFLENKFMKFGVKCDMWSLGVILFEMIEGILPFEGLTHPFFFYELDKSKNYTQYEKGKFDREGNYIKLDFSKILELDIIKKVQFPWEKQEIKNEVQTKYGKFWD</sequence>
<dbReference type="EMBL" id="LDAU01000211">
    <property type="protein sequence ID" value="KRW99522.1"/>
    <property type="molecule type" value="Genomic_DNA"/>
</dbReference>
<dbReference type="PROSITE" id="PS50011">
    <property type="entry name" value="PROTEIN_KINASE_DOM"/>
    <property type="match status" value="1"/>
</dbReference>
<proteinExistence type="predicted"/>
<dbReference type="OrthoDB" id="840771at2759"/>
<gene>
    <name evidence="2" type="ORF">PPERSA_03992</name>
</gene>